<dbReference type="AlphaFoldDB" id="A0AA37RUC9"/>
<comment type="caution">
    <text evidence="1">The sequence shown here is derived from an EMBL/GenBank/DDBJ whole genome shotgun (WGS) entry which is preliminary data.</text>
</comment>
<dbReference type="EMBL" id="BSNC01000001">
    <property type="protein sequence ID" value="GLP95009.1"/>
    <property type="molecule type" value="Genomic_DNA"/>
</dbReference>
<evidence type="ECO:0000313" key="2">
    <source>
        <dbReference type="Proteomes" id="UP001161422"/>
    </source>
</evidence>
<protein>
    <submittedName>
        <fullName evidence="1">Uncharacterized protein</fullName>
    </submittedName>
</protein>
<sequence length="155" mass="17898">MSDKGFNLMVWGPVDGNPHADAPRDAEKADRTKAAKDYRFLYDHKVIRFSKSDNQLLVSFRFDERTAGRYQFRWVNARPGRGGNPWDSGDGIRLQLLSMTPNELKLEIDPTVHPEGHPNTRKAHIHFDVWVKDTWPNDNGETVHFRCDPEVIVED</sequence>
<organism evidence="1 2">
    <name type="scientific">Paraferrimonas sedimenticola</name>
    <dbReference type="NCBI Taxonomy" id="375674"/>
    <lineage>
        <taxon>Bacteria</taxon>
        <taxon>Pseudomonadati</taxon>
        <taxon>Pseudomonadota</taxon>
        <taxon>Gammaproteobacteria</taxon>
        <taxon>Alteromonadales</taxon>
        <taxon>Ferrimonadaceae</taxon>
        <taxon>Paraferrimonas</taxon>
    </lineage>
</organism>
<gene>
    <name evidence="1" type="ORF">GCM10007895_03150</name>
</gene>
<name>A0AA37RUC9_9GAMM</name>
<reference evidence="1" key="1">
    <citation type="journal article" date="2014" name="Int. J. Syst. Evol. Microbiol.">
        <title>Complete genome sequence of Corynebacterium casei LMG S-19264T (=DSM 44701T), isolated from a smear-ripened cheese.</title>
        <authorList>
            <consortium name="US DOE Joint Genome Institute (JGI-PGF)"/>
            <person name="Walter F."/>
            <person name="Albersmeier A."/>
            <person name="Kalinowski J."/>
            <person name="Ruckert C."/>
        </authorList>
    </citation>
    <scope>NUCLEOTIDE SEQUENCE</scope>
    <source>
        <strain evidence="1">NBRC 101628</strain>
    </source>
</reference>
<evidence type="ECO:0000313" key="1">
    <source>
        <dbReference type="EMBL" id="GLP95009.1"/>
    </source>
</evidence>
<accession>A0AA37RUC9</accession>
<proteinExistence type="predicted"/>
<dbReference type="RefSeq" id="WP_095505954.1">
    <property type="nucleotide sequence ID" value="NZ_BSNC01000001.1"/>
</dbReference>
<dbReference type="Proteomes" id="UP001161422">
    <property type="component" value="Unassembled WGS sequence"/>
</dbReference>
<keyword evidence="2" id="KW-1185">Reference proteome</keyword>
<reference evidence="1" key="2">
    <citation type="submission" date="2023-01" db="EMBL/GenBank/DDBJ databases">
        <title>Draft genome sequence of Paraferrimonas sedimenticola strain NBRC 101628.</title>
        <authorList>
            <person name="Sun Q."/>
            <person name="Mori K."/>
        </authorList>
    </citation>
    <scope>NUCLEOTIDE SEQUENCE</scope>
    <source>
        <strain evidence="1">NBRC 101628</strain>
    </source>
</reference>